<dbReference type="Proteomes" id="UP000583929">
    <property type="component" value="Unassembled WGS sequence"/>
</dbReference>
<organism evidence="4 5">
    <name type="scientific">Cannabis sativa</name>
    <name type="common">Hemp</name>
    <name type="synonym">Marijuana</name>
    <dbReference type="NCBI Taxonomy" id="3483"/>
    <lineage>
        <taxon>Eukaryota</taxon>
        <taxon>Viridiplantae</taxon>
        <taxon>Streptophyta</taxon>
        <taxon>Embryophyta</taxon>
        <taxon>Tracheophyta</taxon>
        <taxon>Spermatophyta</taxon>
        <taxon>Magnoliopsida</taxon>
        <taxon>eudicotyledons</taxon>
        <taxon>Gunneridae</taxon>
        <taxon>Pentapetalae</taxon>
        <taxon>rosids</taxon>
        <taxon>fabids</taxon>
        <taxon>Rosales</taxon>
        <taxon>Cannabaceae</taxon>
        <taxon>Cannabis</taxon>
    </lineage>
</organism>
<dbReference type="AlphaFoldDB" id="A0A7J6EHC4"/>
<keyword evidence="1" id="KW-0862">Zinc</keyword>
<evidence type="ECO:0000259" key="3">
    <source>
        <dbReference type="PROSITE" id="PS50158"/>
    </source>
</evidence>
<keyword evidence="1" id="KW-0479">Metal-binding</keyword>
<evidence type="ECO:0000256" key="2">
    <source>
        <dbReference type="SAM" id="MobiDB-lite"/>
    </source>
</evidence>
<dbReference type="InterPro" id="IPR001878">
    <property type="entry name" value="Znf_CCHC"/>
</dbReference>
<reference evidence="4 5" key="1">
    <citation type="journal article" date="2020" name="bioRxiv">
        <title>Sequence and annotation of 42 cannabis genomes reveals extensive copy number variation in cannabinoid synthesis and pathogen resistance genes.</title>
        <authorList>
            <person name="Mckernan K.J."/>
            <person name="Helbert Y."/>
            <person name="Kane L.T."/>
            <person name="Ebling H."/>
            <person name="Zhang L."/>
            <person name="Liu B."/>
            <person name="Eaton Z."/>
            <person name="Mclaughlin S."/>
            <person name="Kingan S."/>
            <person name="Baybayan P."/>
            <person name="Concepcion G."/>
            <person name="Jordan M."/>
            <person name="Riva A."/>
            <person name="Barbazuk W."/>
            <person name="Harkins T."/>
        </authorList>
    </citation>
    <scope>NUCLEOTIDE SEQUENCE [LARGE SCALE GENOMIC DNA]</scope>
    <source>
        <strain evidence="5">cv. Jamaican Lion 4</strain>
        <tissue evidence="4">Leaf</tissue>
    </source>
</reference>
<dbReference type="InterPro" id="IPR040256">
    <property type="entry name" value="At4g02000-like"/>
</dbReference>
<dbReference type="PANTHER" id="PTHR31286">
    <property type="entry name" value="GLYCINE-RICH CELL WALL STRUCTURAL PROTEIN 1.8-LIKE"/>
    <property type="match status" value="1"/>
</dbReference>
<evidence type="ECO:0000256" key="1">
    <source>
        <dbReference type="PROSITE-ProRule" id="PRU00047"/>
    </source>
</evidence>
<protein>
    <recommendedName>
        <fullName evidence="3">CCHC-type domain-containing protein</fullName>
    </recommendedName>
</protein>
<proteinExistence type="predicted"/>
<keyword evidence="1" id="KW-0863">Zinc-finger</keyword>
<sequence length="632" mass="70929">MEELLAKTTQLHVSDEEEWEIDQSLSSTIARYNLRGRLVSNVDHSRGFLKKILGRIWRLKEADWNVKIQDKHDTGMFLSFSFVSEQTQSRILAKMLWYLSNGLLILGKMVNTNESWKNDLTIFPIWGRVLGVPTDFLTEKNTMRLASMAGAVISIPNSDVWMSINKLVWPGYLLPCGGSKIWVACKYEELPFMCFRCGKIRHNQKDCSLEYAEIVGADGVRAKAYGVWLKVDNELRDGFHEGLKEPRKEVQRITKEQPHISLPNQGLQVSNSFTPLVDEMEIGKSALYGKLLLNNTVKDSGDNSKINGTNGAPKPTEGTGQIGDQESDEAQHKGKRRMVETQAVMGYGKLQKIDTPANDSLGQPQLFDVPITFPKEGDAFNGGSSFTFGSGKHNLSKEHRRKVAMKKDGKNRKSKSALFPGTEGVGLGFIWTDWTGKIMAAGMHFLPHLCSVFIAEAEAVLAALKNCPIDTSSSFEVRTNCKKLVDEFNGDCNSLTMARPVINKIKRHQRFPFCTKLNFLDKTESLCRILSNTEKKVNEICENTELSKRCLEDSTNWQACTLNGRNYVVQRQKCNNISGNNLIGDGVQEDHRHSRDCVGWQSLGTSYGSNNVKFSYRLGHSIYEYGTSSIGH</sequence>
<dbReference type="PROSITE" id="PS50158">
    <property type="entry name" value="ZF_CCHC"/>
    <property type="match status" value="1"/>
</dbReference>
<evidence type="ECO:0000313" key="5">
    <source>
        <dbReference type="Proteomes" id="UP000583929"/>
    </source>
</evidence>
<feature type="domain" description="CCHC-type" evidence="3">
    <location>
        <begin position="194"/>
        <end position="207"/>
    </location>
</feature>
<feature type="region of interest" description="Disordered" evidence="2">
    <location>
        <begin position="299"/>
        <end position="334"/>
    </location>
</feature>
<keyword evidence="5" id="KW-1185">Reference proteome</keyword>
<gene>
    <name evidence="4" type="ORF">G4B88_023184</name>
</gene>
<dbReference type="GO" id="GO:0008270">
    <property type="term" value="F:zinc ion binding"/>
    <property type="evidence" value="ECO:0007669"/>
    <property type="project" value="UniProtKB-KW"/>
</dbReference>
<accession>A0A7J6EHC4</accession>
<feature type="compositionally biased region" description="Polar residues" evidence="2">
    <location>
        <begin position="299"/>
        <end position="310"/>
    </location>
</feature>
<dbReference type="PANTHER" id="PTHR31286:SF178">
    <property type="entry name" value="DUF4283 DOMAIN-CONTAINING PROTEIN"/>
    <property type="match status" value="1"/>
</dbReference>
<dbReference type="GO" id="GO:0003676">
    <property type="term" value="F:nucleic acid binding"/>
    <property type="evidence" value="ECO:0007669"/>
    <property type="project" value="InterPro"/>
</dbReference>
<name>A0A7J6EHC4_CANSA</name>
<dbReference type="InterPro" id="IPR002156">
    <property type="entry name" value="RNaseH_domain"/>
</dbReference>
<dbReference type="Pfam" id="PF13456">
    <property type="entry name" value="RVT_3"/>
    <property type="match status" value="1"/>
</dbReference>
<comment type="caution">
    <text evidence="4">The sequence shown here is derived from an EMBL/GenBank/DDBJ whole genome shotgun (WGS) entry which is preliminary data.</text>
</comment>
<dbReference type="GO" id="GO:0004523">
    <property type="term" value="F:RNA-DNA hybrid ribonuclease activity"/>
    <property type="evidence" value="ECO:0007669"/>
    <property type="project" value="InterPro"/>
</dbReference>
<dbReference type="EMBL" id="JAATIQ010000401">
    <property type="protein sequence ID" value="KAF4357726.1"/>
    <property type="molecule type" value="Genomic_DNA"/>
</dbReference>
<evidence type="ECO:0000313" key="4">
    <source>
        <dbReference type="EMBL" id="KAF4357726.1"/>
    </source>
</evidence>